<sequence>MHIIKKRDKIISNNNDSTPFIVITPVRNEAGYIQRTIESMTAQTITPYKWIIVNDGSTDDTGKIIDYYMKYFPWIDAVHRKDRGFRKAGGGVVEAFYAGYERIDTNDWDFLIKLDGDLSFEEDYFEKCFQHFDKEEKLGIGGGNIHNVIGNKLIPEKSPLFHVRGATKIYRRQCWEMIGGLIQATGWDTLDEVKANQKGWTTRTFTELLVKHYRFTGAAAGTWRNLIKNGKANYICGYHPIFMIFKCLKRLFRKPFFYGSIALWHGFISGYFKKTPQVDDKGLIKYLRNQQLRRLTGRSSIWK</sequence>
<keyword evidence="3" id="KW-0808">Transferase</keyword>
<evidence type="ECO:0000256" key="3">
    <source>
        <dbReference type="ARBA" id="ARBA00022679"/>
    </source>
</evidence>
<dbReference type="CDD" id="cd00761">
    <property type="entry name" value="Glyco_tranf_GTA_type"/>
    <property type="match status" value="1"/>
</dbReference>
<protein>
    <submittedName>
        <fullName evidence="5">Glycosyltransferase family 2 protein</fullName>
    </submittedName>
</protein>
<comment type="similarity">
    <text evidence="1">Belongs to the glycosyltransferase 2 family.</text>
</comment>
<gene>
    <name evidence="5" type="ORF">H8E19_05715</name>
</gene>
<dbReference type="PANTHER" id="PTHR43630:SF1">
    <property type="entry name" value="POLY-BETA-1,6-N-ACETYL-D-GLUCOSAMINE SYNTHASE"/>
    <property type="match status" value="1"/>
</dbReference>
<name>A0A8J6MZQ5_9DELT</name>
<evidence type="ECO:0000313" key="6">
    <source>
        <dbReference type="Proteomes" id="UP000650524"/>
    </source>
</evidence>
<dbReference type="Gene3D" id="3.90.550.10">
    <property type="entry name" value="Spore Coat Polysaccharide Biosynthesis Protein SpsA, Chain A"/>
    <property type="match status" value="1"/>
</dbReference>
<dbReference type="EMBL" id="JACNJD010000172">
    <property type="protein sequence ID" value="MBC8176883.1"/>
    <property type="molecule type" value="Genomic_DNA"/>
</dbReference>
<keyword evidence="2" id="KW-0328">Glycosyltransferase</keyword>
<dbReference type="Proteomes" id="UP000650524">
    <property type="component" value="Unassembled WGS sequence"/>
</dbReference>
<dbReference type="AlphaFoldDB" id="A0A8J6MZQ5"/>
<reference evidence="5 6" key="1">
    <citation type="submission" date="2020-08" db="EMBL/GenBank/DDBJ databases">
        <title>Bridging the membrane lipid divide: bacteria of the FCB group superphylum have the potential to synthesize archaeal ether lipids.</title>
        <authorList>
            <person name="Villanueva L."/>
            <person name="Von Meijenfeldt F.A.B."/>
            <person name="Westbye A.B."/>
            <person name="Yadav S."/>
            <person name="Hopmans E.C."/>
            <person name="Dutilh B.E."/>
            <person name="Sinninghe Damste J.S."/>
        </authorList>
    </citation>
    <scope>NUCLEOTIDE SEQUENCE [LARGE SCALE GENOMIC DNA]</scope>
    <source>
        <strain evidence="5">NIOZ-UU27</strain>
    </source>
</reference>
<evidence type="ECO:0000259" key="4">
    <source>
        <dbReference type="Pfam" id="PF00535"/>
    </source>
</evidence>
<evidence type="ECO:0000313" key="5">
    <source>
        <dbReference type="EMBL" id="MBC8176883.1"/>
    </source>
</evidence>
<feature type="domain" description="Glycosyltransferase 2-like" evidence="4">
    <location>
        <begin position="22"/>
        <end position="159"/>
    </location>
</feature>
<dbReference type="GO" id="GO:0016757">
    <property type="term" value="F:glycosyltransferase activity"/>
    <property type="evidence" value="ECO:0007669"/>
    <property type="project" value="UniProtKB-KW"/>
</dbReference>
<dbReference type="InterPro" id="IPR001173">
    <property type="entry name" value="Glyco_trans_2-like"/>
</dbReference>
<organism evidence="5 6">
    <name type="scientific">Candidatus Desulfacyla euxinica</name>
    <dbReference type="NCBI Taxonomy" id="2841693"/>
    <lineage>
        <taxon>Bacteria</taxon>
        <taxon>Deltaproteobacteria</taxon>
        <taxon>Candidatus Desulfacyla</taxon>
    </lineage>
</organism>
<comment type="caution">
    <text evidence="5">The sequence shown here is derived from an EMBL/GenBank/DDBJ whole genome shotgun (WGS) entry which is preliminary data.</text>
</comment>
<proteinExistence type="inferred from homology"/>
<evidence type="ECO:0000256" key="1">
    <source>
        <dbReference type="ARBA" id="ARBA00006739"/>
    </source>
</evidence>
<dbReference type="Pfam" id="PF00535">
    <property type="entry name" value="Glycos_transf_2"/>
    <property type="match status" value="1"/>
</dbReference>
<accession>A0A8J6MZQ5</accession>
<evidence type="ECO:0000256" key="2">
    <source>
        <dbReference type="ARBA" id="ARBA00022676"/>
    </source>
</evidence>
<dbReference type="InterPro" id="IPR029044">
    <property type="entry name" value="Nucleotide-diphossugar_trans"/>
</dbReference>
<dbReference type="PANTHER" id="PTHR43630">
    <property type="entry name" value="POLY-BETA-1,6-N-ACETYL-D-GLUCOSAMINE SYNTHASE"/>
    <property type="match status" value="1"/>
</dbReference>
<dbReference type="SUPFAM" id="SSF53448">
    <property type="entry name" value="Nucleotide-diphospho-sugar transferases"/>
    <property type="match status" value="1"/>
</dbReference>